<evidence type="ECO:0000256" key="5">
    <source>
        <dbReference type="ARBA" id="ARBA00023125"/>
    </source>
</evidence>
<evidence type="ECO:0000256" key="1">
    <source>
        <dbReference type="ARBA" id="ARBA00013860"/>
    </source>
</evidence>
<dbReference type="SUPFAM" id="SSF89447">
    <property type="entry name" value="AbrB/MazE/MraZ-like"/>
    <property type="match status" value="1"/>
</dbReference>
<protein>
    <recommendedName>
        <fullName evidence="1 7">Transcriptional regulator MraZ</fullName>
    </recommendedName>
</protein>
<feature type="domain" description="SpoVT-AbrB" evidence="8">
    <location>
        <begin position="7"/>
        <end position="54"/>
    </location>
</feature>
<organism evidence="9 10">
    <name type="scientific">Candidatus Ordinivivax streblomastigis</name>
    <dbReference type="NCBI Taxonomy" id="2540710"/>
    <lineage>
        <taxon>Bacteria</taxon>
        <taxon>Pseudomonadati</taxon>
        <taxon>Bacteroidota</taxon>
        <taxon>Bacteroidia</taxon>
        <taxon>Bacteroidales</taxon>
        <taxon>Candidatus Ordinivivax</taxon>
    </lineage>
</organism>
<dbReference type="PANTHER" id="PTHR34701">
    <property type="entry name" value="TRANSCRIPTIONAL REGULATOR MRAZ"/>
    <property type="match status" value="1"/>
</dbReference>
<dbReference type="EMBL" id="SNRX01000007">
    <property type="protein sequence ID" value="KAA6302475.1"/>
    <property type="molecule type" value="Genomic_DNA"/>
</dbReference>
<reference evidence="9 10" key="1">
    <citation type="submission" date="2019-03" db="EMBL/GenBank/DDBJ databases">
        <title>Single cell metagenomics reveals metabolic interactions within the superorganism composed of flagellate Streblomastix strix and complex community of Bacteroidetes bacteria on its surface.</title>
        <authorList>
            <person name="Treitli S.C."/>
            <person name="Kolisko M."/>
            <person name="Husnik F."/>
            <person name="Keeling P."/>
            <person name="Hampl V."/>
        </authorList>
    </citation>
    <scope>NUCLEOTIDE SEQUENCE [LARGE SCALE GENOMIC DNA]</scope>
    <source>
        <strain evidence="9">St1</strain>
    </source>
</reference>
<dbReference type="GO" id="GO:0009295">
    <property type="term" value="C:nucleoid"/>
    <property type="evidence" value="ECO:0007669"/>
    <property type="project" value="UniProtKB-SubCell"/>
</dbReference>
<evidence type="ECO:0000256" key="3">
    <source>
        <dbReference type="ARBA" id="ARBA00022737"/>
    </source>
</evidence>
<dbReference type="PROSITE" id="PS51740">
    <property type="entry name" value="SPOVT_ABRB"/>
    <property type="match status" value="2"/>
</dbReference>
<dbReference type="GO" id="GO:2000143">
    <property type="term" value="P:negative regulation of DNA-templated transcription initiation"/>
    <property type="evidence" value="ECO:0007669"/>
    <property type="project" value="TreeGrafter"/>
</dbReference>
<dbReference type="InterPro" id="IPR020603">
    <property type="entry name" value="MraZ_dom"/>
</dbReference>
<dbReference type="HAMAP" id="MF_01008">
    <property type="entry name" value="MraZ"/>
    <property type="match status" value="1"/>
</dbReference>
<gene>
    <name evidence="7" type="primary">mraZ</name>
    <name evidence="9" type="ORF">EZS26_001307</name>
</gene>
<keyword evidence="6 7" id="KW-0804">Transcription</keyword>
<evidence type="ECO:0000256" key="7">
    <source>
        <dbReference type="HAMAP-Rule" id="MF_01008"/>
    </source>
</evidence>
<accession>A0A5M8P1Z9</accession>
<evidence type="ECO:0000313" key="10">
    <source>
        <dbReference type="Proteomes" id="UP000324575"/>
    </source>
</evidence>
<keyword evidence="3" id="KW-0677">Repeat</keyword>
<sequence length="153" mass="17724">MEDYTGNIGAKLDTQGRVPVPVVFRRILQQTGNNTLYIRPDTYRKCLVLYSLPAWEAEKSKWRERLDLLDEEESGFYECMISDTQQVEMDSVGRIQIPKCSLQSAGITGEVRFVGVDNTIKLWNPDHYDEFIRISRENFKANAKRFLSKPKAE</sequence>
<proteinExistence type="inferred from homology"/>
<dbReference type="PANTHER" id="PTHR34701:SF1">
    <property type="entry name" value="TRANSCRIPTIONAL REGULATOR MRAZ"/>
    <property type="match status" value="1"/>
</dbReference>
<keyword evidence="5 7" id="KW-0238">DNA-binding</keyword>
<evidence type="ECO:0000256" key="4">
    <source>
        <dbReference type="ARBA" id="ARBA00023015"/>
    </source>
</evidence>
<dbReference type="InterPro" id="IPR038619">
    <property type="entry name" value="MraZ_sf"/>
</dbReference>
<dbReference type="Gene3D" id="3.40.1550.20">
    <property type="entry name" value="Transcriptional regulator MraZ domain"/>
    <property type="match status" value="1"/>
</dbReference>
<dbReference type="CDD" id="cd16320">
    <property type="entry name" value="MraZ_N"/>
    <property type="match status" value="1"/>
</dbReference>
<dbReference type="InterPro" id="IPR037914">
    <property type="entry name" value="SpoVT-AbrB_sf"/>
</dbReference>
<comment type="similarity">
    <text evidence="7">Belongs to the MraZ family.</text>
</comment>
<dbReference type="GO" id="GO:0000976">
    <property type="term" value="F:transcription cis-regulatory region binding"/>
    <property type="evidence" value="ECO:0007669"/>
    <property type="project" value="TreeGrafter"/>
</dbReference>
<keyword evidence="4 7" id="KW-0805">Transcription regulation</keyword>
<comment type="caution">
    <text evidence="9">The sequence shown here is derived from an EMBL/GenBank/DDBJ whole genome shotgun (WGS) entry which is preliminary data.</text>
</comment>
<evidence type="ECO:0000256" key="2">
    <source>
        <dbReference type="ARBA" id="ARBA00022490"/>
    </source>
</evidence>
<dbReference type="Proteomes" id="UP000324575">
    <property type="component" value="Unassembled WGS sequence"/>
</dbReference>
<dbReference type="InterPro" id="IPR007159">
    <property type="entry name" value="SpoVT-AbrB_dom"/>
</dbReference>
<comment type="subunit">
    <text evidence="7">Forms oligomers.</text>
</comment>
<feature type="domain" description="SpoVT-AbrB" evidence="8">
    <location>
        <begin position="84"/>
        <end position="127"/>
    </location>
</feature>
<dbReference type="CDD" id="cd16321">
    <property type="entry name" value="MraZ_C"/>
    <property type="match status" value="1"/>
</dbReference>
<evidence type="ECO:0000313" key="9">
    <source>
        <dbReference type="EMBL" id="KAA6302475.1"/>
    </source>
</evidence>
<dbReference type="InterPro" id="IPR035644">
    <property type="entry name" value="MraZ_C"/>
</dbReference>
<evidence type="ECO:0000259" key="8">
    <source>
        <dbReference type="PROSITE" id="PS51740"/>
    </source>
</evidence>
<dbReference type="GO" id="GO:0003700">
    <property type="term" value="F:DNA-binding transcription factor activity"/>
    <property type="evidence" value="ECO:0007669"/>
    <property type="project" value="UniProtKB-UniRule"/>
</dbReference>
<dbReference type="Pfam" id="PF02381">
    <property type="entry name" value="MraZ"/>
    <property type="match status" value="1"/>
</dbReference>
<keyword evidence="2 7" id="KW-0963">Cytoplasm</keyword>
<dbReference type="InterPro" id="IPR035642">
    <property type="entry name" value="MraZ_N"/>
</dbReference>
<dbReference type="AlphaFoldDB" id="A0A5M8P1Z9"/>
<comment type="subcellular location">
    <subcellularLocation>
        <location evidence="7">Cytoplasm</location>
        <location evidence="7">Nucleoid</location>
    </subcellularLocation>
</comment>
<dbReference type="GO" id="GO:0005737">
    <property type="term" value="C:cytoplasm"/>
    <property type="evidence" value="ECO:0007669"/>
    <property type="project" value="UniProtKB-UniRule"/>
</dbReference>
<dbReference type="InterPro" id="IPR003444">
    <property type="entry name" value="MraZ"/>
</dbReference>
<evidence type="ECO:0000256" key="6">
    <source>
        <dbReference type="ARBA" id="ARBA00023163"/>
    </source>
</evidence>
<name>A0A5M8P1Z9_9BACT</name>